<dbReference type="STRING" id="1748243.Tel_16140"/>
<evidence type="ECO:0000313" key="2">
    <source>
        <dbReference type="Proteomes" id="UP000055136"/>
    </source>
</evidence>
<dbReference type="Gene3D" id="6.10.280.50">
    <property type="match status" value="1"/>
</dbReference>
<gene>
    <name evidence="1" type="ORF">Tel_16140</name>
</gene>
<dbReference type="InterPro" id="IPR038444">
    <property type="entry name" value="DUF465_sf"/>
</dbReference>
<evidence type="ECO:0008006" key="3">
    <source>
        <dbReference type="Google" id="ProtNLM"/>
    </source>
</evidence>
<evidence type="ECO:0000313" key="1">
    <source>
        <dbReference type="EMBL" id="ALP54556.1"/>
    </source>
</evidence>
<reference evidence="1" key="1">
    <citation type="submission" date="2015-10" db="EMBL/GenBank/DDBJ databases">
        <title>Description of Candidatus Tenderia electrophaga gen. nov, sp. nov., an Uncultivated Electroautotroph from a Biocathode Enrichment.</title>
        <authorList>
            <person name="Eddie B.J."/>
            <person name="Malanoski A.P."/>
            <person name="Wang Z."/>
            <person name="Hall R.J."/>
            <person name="Oh S.D."/>
            <person name="Heiner C."/>
            <person name="Lin B."/>
            <person name="Strycharz-Glaven S.M."/>
        </authorList>
    </citation>
    <scope>NUCLEOTIDE SEQUENCE [LARGE SCALE GENOMIC DNA]</scope>
    <source>
        <strain evidence="1">NRL1</strain>
    </source>
</reference>
<protein>
    <recommendedName>
        <fullName evidence="3">GTP-binding protein</fullName>
    </recommendedName>
</protein>
<proteinExistence type="predicted"/>
<dbReference type="InterPro" id="IPR007420">
    <property type="entry name" value="DUF465"/>
</dbReference>
<organism evidence="1 2">
    <name type="scientific">Candidatus Tenderia electrophaga</name>
    <dbReference type="NCBI Taxonomy" id="1748243"/>
    <lineage>
        <taxon>Bacteria</taxon>
        <taxon>Pseudomonadati</taxon>
        <taxon>Pseudomonadota</taxon>
        <taxon>Gammaproteobacteria</taxon>
        <taxon>Candidatus Tenderiales</taxon>
        <taxon>Candidatus Tenderiaceae</taxon>
        <taxon>Candidatus Tenderia</taxon>
    </lineage>
</organism>
<accession>A0A0S2THC0</accession>
<sequence>MYGVRHHFQEEFPNFSGTISSLKKSDPQFATLLSRYDETDKKIYGIEAQSRPVTDDYVEFLKKERLRLKDRLYSMITKR</sequence>
<dbReference type="EMBL" id="CP013099">
    <property type="protein sequence ID" value="ALP54556.1"/>
    <property type="molecule type" value="Genomic_DNA"/>
</dbReference>
<keyword evidence="2" id="KW-1185">Reference proteome</keyword>
<dbReference type="Pfam" id="PF04325">
    <property type="entry name" value="DUF465"/>
    <property type="match status" value="1"/>
</dbReference>
<dbReference type="AlphaFoldDB" id="A0A0S2THC0"/>
<dbReference type="Proteomes" id="UP000055136">
    <property type="component" value="Chromosome"/>
</dbReference>
<dbReference type="KEGG" id="tee:Tel_16140"/>
<name>A0A0S2THC0_9GAMM</name>